<organism evidence="2 3">
    <name type="scientific">Daeguia caeni</name>
    <dbReference type="NCBI Taxonomy" id="439612"/>
    <lineage>
        <taxon>Bacteria</taxon>
        <taxon>Pseudomonadati</taxon>
        <taxon>Pseudomonadota</taxon>
        <taxon>Alphaproteobacteria</taxon>
        <taxon>Hyphomicrobiales</taxon>
        <taxon>Brucellaceae</taxon>
        <taxon>Daeguia</taxon>
    </lineage>
</organism>
<evidence type="ECO:0000256" key="1">
    <source>
        <dbReference type="SAM" id="Phobius"/>
    </source>
</evidence>
<sequence>MNDPLQEYGLKMSVIIAGFAGGALRALSRQKATLRETIASPICGALAAGYLTGPLVHYLRAVNFPLPPSGGSDVGMHAAAFLVGVCGMWISDALFEAASRYLKK</sequence>
<feature type="transmembrane region" description="Helical" evidence="1">
    <location>
        <begin position="12"/>
        <end position="27"/>
    </location>
</feature>
<keyword evidence="1" id="KW-0472">Membrane</keyword>
<protein>
    <submittedName>
        <fullName evidence="2">Uncharacterized protein</fullName>
    </submittedName>
</protein>
<feature type="transmembrane region" description="Helical" evidence="1">
    <location>
        <begin position="74"/>
        <end position="95"/>
    </location>
</feature>
<keyword evidence="3" id="KW-1185">Reference proteome</keyword>
<proteinExistence type="predicted"/>
<reference evidence="3" key="1">
    <citation type="journal article" date="2019" name="Int. J. Syst. Evol. Microbiol.">
        <title>The Global Catalogue of Microorganisms (GCM) 10K type strain sequencing project: providing services to taxonomists for standard genome sequencing and annotation.</title>
        <authorList>
            <consortium name="The Broad Institute Genomics Platform"/>
            <consortium name="The Broad Institute Genome Sequencing Center for Infectious Disease"/>
            <person name="Wu L."/>
            <person name="Ma J."/>
        </authorList>
    </citation>
    <scope>NUCLEOTIDE SEQUENCE [LARGE SCALE GENOMIC DNA]</scope>
    <source>
        <strain evidence="3">CGMCC 1.15731</strain>
    </source>
</reference>
<keyword evidence="1" id="KW-1133">Transmembrane helix</keyword>
<feature type="transmembrane region" description="Helical" evidence="1">
    <location>
        <begin position="39"/>
        <end position="59"/>
    </location>
</feature>
<evidence type="ECO:0000313" key="3">
    <source>
        <dbReference type="Proteomes" id="UP001596042"/>
    </source>
</evidence>
<evidence type="ECO:0000313" key="2">
    <source>
        <dbReference type="EMBL" id="MFC4624247.1"/>
    </source>
</evidence>
<dbReference type="EMBL" id="JBHSEL010000031">
    <property type="protein sequence ID" value="MFC4624247.1"/>
    <property type="molecule type" value="Genomic_DNA"/>
</dbReference>
<gene>
    <name evidence="2" type="ORF">ACFO1V_03225</name>
</gene>
<comment type="caution">
    <text evidence="2">The sequence shown here is derived from an EMBL/GenBank/DDBJ whole genome shotgun (WGS) entry which is preliminary data.</text>
</comment>
<keyword evidence="1" id="KW-0812">Transmembrane</keyword>
<dbReference type="RefSeq" id="WP_374832981.1">
    <property type="nucleotide sequence ID" value="NZ_JBHEEZ010000020.1"/>
</dbReference>
<accession>A0ABV9H1Z0</accession>
<name>A0ABV9H1Z0_9HYPH</name>
<dbReference type="Proteomes" id="UP001596042">
    <property type="component" value="Unassembled WGS sequence"/>
</dbReference>